<feature type="binding site" evidence="3">
    <location>
        <position position="318"/>
    </location>
    <ligand>
        <name>carboxy-S-adenosyl-L-methionine</name>
        <dbReference type="ChEBI" id="CHEBI:134278"/>
    </ligand>
</feature>
<dbReference type="EC" id="2.5.1.-" evidence="3"/>
<comment type="similarity">
    <text evidence="3">Belongs to the class I-like SAM-binding methyltransferase superfamily. CmoB family.</text>
</comment>
<dbReference type="InterPro" id="IPR029063">
    <property type="entry name" value="SAM-dependent_MTases_sf"/>
</dbReference>
<dbReference type="CDD" id="cd02440">
    <property type="entry name" value="AdoMet_MTases"/>
    <property type="match status" value="1"/>
</dbReference>
<dbReference type="SUPFAM" id="SSF53335">
    <property type="entry name" value="S-adenosyl-L-methionine-dependent methyltransferases"/>
    <property type="match status" value="1"/>
</dbReference>
<accession>A0A1Y1QDK7</accession>
<reference evidence="4 5" key="1">
    <citation type="submission" date="2017-01" db="EMBL/GenBank/DDBJ databases">
        <title>Novel large sulfur bacteria in the metagenomes of groundwater-fed chemosynthetic microbial mats in the Lake Huron basin.</title>
        <authorList>
            <person name="Sharrar A.M."/>
            <person name="Flood B.E."/>
            <person name="Bailey J.V."/>
            <person name="Jones D.S."/>
            <person name="Biddanda B."/>
            <person name="Ruberg S.A."/>
            <person name="Marcus D.N."/>
            <person name="Dick G.J."/>
        </authorList>
    </citation>
    <scope>NUCLEOTIDE SEQUENCE [LARGE SCALE GENOMIC DNA]</scope>
    <source>
        <strain evidence="4">A8</strain>
    </source>
</reference>
<dbReference type="InterPro" id="IPR027555">
    <property type="entry name" value="Mo5U34_MeTrfas-like"/>
</dbReference>
<proteinExistence type="inferred from homology"/>
<dbReference type="PANTHER" id="PTHR43464:SF95">
    <property type="entry name" value="TRNA U34 CARBOXYMETHYLTRANSFERASE"/>
    <property type="match status" value="1"/>
</dbReference>
<sequence>MMDYADLYAFLQSSRLAGWLTTLPGQLEQFAQENSHGKQPEWQAAIDSLPALQPSVMDFGGSAVSIGASHDADSAAHTALMAALQALIPWRKGPFELFGIAVDTEWRSDWKWERVAPHLTPLQDRVVLDVGCGSGYHLWRMYAAGAQAVIGIDPTVLFLKQFELIKHYAGATHPVWMLPLKSEDLPDLRQKGFDTAFSMGVLYHRRDPLGHLQELRRALCAGGELVLETLVVAGDEQTALMPHDRYAKMRNVWFIPSVAMLQLWLKRLGFLNIRVVDITPTSVEEQRCTAWSKGESLVDFLDPADHSRTVEGYPAPLRATLIANTPK</sequence>
<evidence type="ECO:0000313" key="5">
    <source>
        <dbReference type="Proteomes" id="UP000192491"/>
    </source>
</evidence>
<feature type="binding site" evidence="3">
    <location>
        <position position="92"/>
    </location>
    <ligand>
        <name>carboxy-S-adenosyl-L-methionine</name>
        <dbReference type="ChEBI" id="CHEBI:134278"/>
    </ligand>
</feature>
<organism evidence="4 5">
    <name type="scientific">Thiothrix lacustris</name>
    <dbReference type="NCBI Taxonomy" id="525917"/>
    <lineage>
        <taxon>Bacteria</taxon>
        <taxon>Pseudomonadati</taxon>
        <taxon>Pseudomonadota</taxon>
        <taxon>Gammaproteobacteria</taxon>
        <taxon>Thiotrichales</taxon>
        <taxon>Thiotrichaceae</taxon>
        <taxon>Thiothrix</taxon>
    </lineage>
</organism>
<dbReference type="InterPro" id="IPR010017">
    <property type="entry name" value="CmoB"/>
</dbReference>
<feature type="binding site" evidence="3">
    <location>
        <position position="199"/>
    </location>
    <ligand>
        <name>carboxy-S-adenosyl-L-methionine</name>
        <dbReference type="ChEBI" id="CHEBI:134278"/>
    </ligand>
</feature>
<protein>
    <recommendedName>
        <fullName evidence="3">tRNA U34 carboxymethyltransferase</fullName>
        <ecNumber evidence="3">2.5.1.-</ecNumber>
    </recommendedName>
</protein>
<dbReference type="NCBIfam" id="TIGR00452">
    <property type="entry name" value="tRNA 5-methoxyuridine(34)/uridine 5-oxyacetic acid(34) synthase CmoB"/>
    <property type="match status" value="1"/>
</dbReference>
<dbReference type="Gene3D" id="3.40.50.150">
    <property type="entry name" value="Vaccinia Virus protein VP39"/>
    <property type="match status" value="1"/>
</dbReference>
<comment type="caution">
    <text evidence="3">Lacks conserved residue(s) required for the propagation of feature annotation.</text>
</comment>
<name>A0A1Y1QDK7_9GAMM</name>
<feature type="binding site" evidence="3">
    <location>
        <position position="106"/>
    </location>
    <ligand>
        <name>carboxy-S-adenosyl-L-methionine</name>
        <dbReference type="ChEBI" id="CHEBI:134278"/>
    </ligand>
</feature>
<dbReference type="PANTHER" id="PTHR43464">
    <property type="entry name" value="METHYLTRANSFERASE"/>
    <property type="match status" value="1"/>
</dbReference>
<evidence type="ECO:0000256" key="1">
    <source>
        <dbReference type="ARBA" id="ARBA00022679"/>
    </source>
</evidence>
<dbReference type="Proteomes" id="UP000192491">
    <property type="component" value="Unassembled WGS sequence"/>
</dbReference>
<comment type="subunit">
    <text evidence="3">Homotetramer.</text>
</comment>
<comment type="function">
    <text evidence="3">Catalyzes carboxymethyl transfer from carboxy-S-adenosyl-L-methionine (Cx-SAM) to 5-hydroxyuridine (ho5U) to form 5-carboxymethoxyuridine (cmo5U) at position 34 in tRNAs.</text>
</comment>
<keyword evidence="1 3" id="KW-0808">Transferase</keyword>
<comment type="catalytic activity">
    <reaction evidence="3">
        <text>carboxy-S-adenosyl-L-methionine + 5-hydroxyuridine(34) in tRNA = 5-carboxymethoxyuridine(34) in tRNA + S-adenosyl-L-homocysteine + H(+)</text>
        <dbReference type="Rhea" id="RHEA:52848"/>
        <dbReference type="Rhea" id="RHEA-COMP:13381"/>
        <dbReference type="Rhea" id="RHEA-COMP:13383"/>
        <dbReference type="ChEBI" id="CHEBI:15378"/>
        <dbReference type="ChEBI" id="CHEBI:57856"/>
        <dbReference type="ChEBI" id="CHEBI:134278"/>
        <dbReference type="ChEBI" id="CHEBI:136877"/>
        <dbReference type="ChEBI" id="CHEBI:136879"/>
    </reaction>
</comment>
<feature type="binding site" evidence="3">
    <location>
        <position position="131"/>
    </location>
    <ligand>
        <name>carboxy-S-adenosyl-L-methionine</name>
        <dbReference type="ChEBI" id="CHEBI:134278"/>
    </ligand>
</feature>
<dbReference type="GO" id="GO:0002098">
    <property type="term" value="P:tRNA wobble uridine modification"/>
    <property type="evidence" value="ECO:0007669"/>
    <property type="project" value="InterPro"/>
</dbReference>
<feature type="binding site" evidence="3">
    <location>
        <position position="111"/>
    </location>
    <ligand>
        <name>carboxy-S-adenosyl-L-methionine</name>
        <dbReference type="ChEBI" id="CHEBI:134278"/>
    </ligand>
</feature>
<evidence type="ECO:0000256" key="3">
    <source>
        <dbReference type="HAMAP-Rule" id="MF_01590"/>
    </source>
</evidence>
<evidence type="ECO:0000313" key="4">
    <source>
        <dbReference type="EMBL" id="OQX03259.1"/>
    </source>
</evidence>
<dbReference type="HAMAP" id="MF_01590">
    <property type="entry name" value="tRNA_carboxymethyltr_CmoB"/>
    <property type="match status" value="1"/>
</dbReference>
<dbReference type="GO" id="GO:0016765">
    <property type="term" value="F:transferase activity, transferring alkyl or aryl (other than methyl) groups"/>
    <property type="evidence" value="ECO:0007669"/>
    <property type="project" value="UniProtKB-UniRule"/>
</dbReference>
<comment type="caution">
    <text evidence="4">The sequence shown here is derived from an EMBL/GenBank/DDBJ whole genome shotgun (WGS) entry which is preliminary data.</text>
</comment>
<feature type="binding site" evidence="3">
    <location>
        <begin position="153"/>
        <end position="155"/>
    </location>
    <ligand>
        <name>carboxy-S-adenosyl-L-methionine</name>
        <dbReference type="ChEBI" id="CHEBI:134278"/>
    </ligand>
</feature>
<feature type="binding site" evidence="3">
    <location>
        <position position="203"/>
    </location>
    <ligand>
        <name>carboxy-S-adenosyl-L-methionine</name>
        <dbReference type="ChEBI" id="CHEBI:134278"/>
    </ligand>
</feature>
<dbReference type="GO" id="GO:0008168">
    <property type="term" value="F:methyltransferase activity"/>
    <property type="evidence" value="ECO:0007669"/>
    <property type="project" value="TreeGrafter"/>
</dbReference>
<dbReference type="AlphaFoldDB" id="A0A1Y1QDK7"/>
<evidence type="ECO:0000256" key="2">
    <source>
        <dbReference type="ARBA" id="ARBA00022694"/>
    </source>
</evidence>
<dbReference type="EMBL" id="MTEJ01000420">
    <property type="protein sequence ID" value="OQX03259.1"/>
    <property type="molecule type" value="Genomic_DNA"/>
</dbReference>
<keyword evidence="2 3" id="KW-0819">tRNA processing</keyword>
<dbReference type="Pfam" id="PF08003">
    <property type="entry name" value="Methyltransf_9"/>
    <property type="match status" value="1"/>
</dbReference>
<gene>
    <name evidence="3" type="primary">cmoB</name>
    <name evidence="4" type="ORF">BWK73_40120</name>
</gene>
<dbReference type="NCBIfam" id="NF011650">
    <property type="entry name" value="PRK15068.1"/>
    <property type="match status" value="1"/>
</dbReference>